<name>A0A060CLC1_9ENTR</name>
<reference evidence="1" key="1">
    <citation type="journal article" date="2013" name="Environ. Microbiol.">
        <title>Seasonally variable intestinal metagenomes of the red palm weevil (Rhynchophorus ferrugineus).</title>
        <authorList>
            <person name="Jia S."/>
            <person name="Zhang X."/>
            <person name="Zhang G."/>
            <person name="Yin A."/>
            <person name="Zhang S."/>
            <person name="Li F."/>
            <person name="Wang L."/>
            <person name="Zhao D."/>
            <person name="Yun Q."/>
            <person name="Tala"/>
            <person name="Wang J."/>
            <person name="Sun G."/>
            <person name="Baabdullah M."/>
            <person name="Yu X."/>
            <person name="Hu S."/>
            <person name="Al-Mssallem I.S."/>
            <person name="Yu J."/>
        </authorList>
    </citation>
    <scope>NUCLEOTIDE SEQUENCE</scope>
</reference>
<dbReference type="InterPro" id="IPR051801">
    <property type="entry name" value="GH28_Enzymes"/>
</dbReference>
<dbReference type="InterPro" id="IPR012334">
    <property type="entry name" value="Pectin_lyas_fold"/>
</dbReference>
<organism evidence="1">
    <name type="scientific">uncultured Klebsiella sp</name>
    <dbReference type="NCBI Taxonomy" id="284011"/>
    <lineage>
        <taxon>Bacteria</taxon>
        <taxon>Pseudomonadati</taxon>
        <taxon>Pseudomonadota</taxon>
        <taxon>Gammaproteobacteria</taxon>
        <taxon>Enterobacterales</taxon>
        <taxon>Enterobacteriaceae</taxon>
        <taxon>Klebsiella/Raoultella group</taxon>
        <taxon>Klebsiella</taxon>
        <taxon>environmental samples</taxon>
    </lineage>
</organism>
<feature type="non-terminal residue" evidence="1">
    <location>
        <position position="169"/>
    </location>
</feature>
<dbReference type="EMBL" id="KF126259">
    <property type="protein sequence ID" value="AIA93606.1"/>
    <property type="molecule type" value="Genomic_DNA"/>
</dbReference>
<dbReference type="PANTHER" id="PTHR31339">
    <property type="entry name" value="PECTIN LYASE-RELATED"/>
    <property type="match status" value="1"/>
</dbReference>
<proteinExistence type="predicted"/>
<protein>
    <submittedName>
        <fullName evidence="1">CAZy families GH28 protein</fullName>
    </submittedName>
</protein>
<dbReference type="InterPro" id="IPR011050">
    <property type="entry name" value="Pectin_lyase_fold/virulence"/>
</dbReference>
<sequence length="169" mass="18352">PDTELFQQALDELAQAGGGRLVVDCGRYALGGLRIGSNTCLWLSPGAELIVSENYDDFAQATALSRAESSDRAFLYAVDAQNIYHLRRRRDLRQALTAGSPVALTPWATARLATARPRIILLENCRSRPTGNITVRHAPMWTIHLVSCTGVVVDGVTVDNDLTMANTDA</sequence>
<dbReference type="SUPFAM" id="SSF51126">
    <property type="entry name" value="Pectin lyase-like"/>
    <property type="match status" value="1"/>
</dbReference>
<feature type="non-terminal residue" evidence="1">
    <location>
        <position position="1"/>
    </location>
</feature>
<accession>A0A060CLC1</accession>
<dbReference type="AlphaFoldDB" id="A0A060CLC1"/>
<evidence type="ECO:0000313" key="1">
    <source>
        <dbReference type="EMBL" id="AIA93606.1"/>
    </source>
</evidence>
<dbReference type="Gene3D" id="2.160.20.10">
    <property type="entry name" value="Single-stranded right-handed beta-helix, Pectin lyase-like"/>
    <property type="match status" value="1"/>
</dbReference>